<dbReference type="EMBL" id="PYWC01000030">
    <property type="protein sequence ID" value="PWW76841.1"/>
    <property type="molecule type" value="Genomic_DNA"/>
</dbReference>
<proteinExistence type="predicted"/>
<sequence>MTIESLFKETKGSTRNPISMEDAEKVVRLLAEREGGRGWIRVVEIGRVIGVVFTKGDTAGFE</sequence>
<dbReference type="OrthoDB" id="341730at2759"/>
<keyword evidence="2" id="KW-1185">Reference proteome</keyword>
<evidence type="ECO:0000313" key="2">
    <source>
        <dbReference type="Proteomes" id="UP000246991"/>
    </source>
</evidence>
<dbReference type="Proteomes" id="UP000246991">
    <property type="component" value="Unassembled WGS sequence"/>
</dbReference>
<comment type="caution">
    <text evidence="1">The sequence shown here is derived from an EMBL/GenBank/DDBJ whole genome shotgun (WGS) entry which is preliminary data.</text>
</comment>
<evidence type="ECO:0000313" key="1">
    <source>
        <dbReference type="EMBL" id="PWW76841.1"/>
    </source>
</evidence>
<dbReference type="STRING" id="42249.A0A317SUN8"/>
<protein>
    <submittedName>
        <fullName evidence="1">Uncharacterized protein</fullName>
    </submittedName>
</protein>
<gene>
    <name evidence="1" type="ORF">C7212DRAFT_320334</name>
</gene>
<name>A0A317SUN8_9PEZI</name>
<accession>A0A317SUN8</accession>
<dbReference type="Gene3D" id="1.10.10.1420">
    <property type="entry name" value="DNA replication factor Cdt1, C-terminal WH domain"/>
    <property type="match status" value="1"/>
</dbReference>
<dbReference type="InterPro" id="IPR038090">
    <property type="entry name" value="Cdt1_C_WH_dom_sf"/>
</dbReference>
<reference evidence="1 2" key="1">
    <citation type="submission" date="2018-03" db="EMBL/GenBank/DDBJ databases">
        <title>Genomes of Pezizomycetes fungi and the evolution of truffles.</title>
        <authorList>
            <person name="Murat C."/>
            <person name="Payen T."/>
            <person name="Noel B."/>
            <person name="Kuo A."/>
            <person name="Martin F.M."/>
        </authorList>
    </citation>
    <scope>NUCLEOTIDE SEQUENCE [LARGE SCALE GENOMIC DNA]</scope>
    <source>
        <strain evidence="1">091103-1</strain>
    </source>
</reference>
<organism evidence="1 2">
    <name type="scientific">Tuber magnatum</name>
    <name type="common">white Piedmont truffle</name>
    <dbReference type="NCBI Taxonomy" id="42249"/>
    <lineage>
        <taxon>Eukaryota</taxon>
        <taxon>Fungi</taxon>
        <taxon>Dikarya</taxon>
        <taxon>Ascomycota</taxon>
        <taxon>Pezizomycotina</taxon>
        <taxon>Pezizomycetes</taxon>
        <taxon>Pezizales</taxon>
        <taxon>Tuberaceae</taxon>
        <taxon>Tuber</taxon>
    </lineage>
</organism>
<dbReference type="AlphaFoldDB" id="A0A317SUN8"/>